<dbReference type="GO" id="GO:0043176">
    <property type="term" value="F:amine binding"/>
    <property type="evidence" value="ECO:0007669"/>
    <property type="project" value="InterPro"/>
</dbReference>
<feature type="chain" id="PRO_5012420408" evidence="1">
    <location>
        <begin position="19"/>
        <end position="208"/>
    </location>
</feature>
<sequence length="208" mass="23358">MVPFTALMLWTIALSSMATDIYSPFDALEMNLSEYQNPWPVINNTLPVYLSRVSMENSTLPCVKSLYWGFQDYNRTVDRSLNFSANVESYLNITLNVGYETSQNGSNLTMVQVASIEKTGLPSAITPIVPYVTANRTFLVLYSDPKCLILGDVLNATGFTNCSLWFTHKGGLLYPPLCCEFVFTILCGQSTKFDWIKSCKFDQKNIDS</sequence>
<dbReference type="AlphaFoldDB" id="A0A224YBV9"/>
<proteinExistence type="predicted"/>
<organism evidence="2">
    <name type="scientific">Rhipicephalus zambeziensis</name>
    <dbReference type="NCBI Taxonomy" id="60191"/>
    <lineage>
        <taxon>Eukaryota</taxon>
        <taxon>Metazoa</taxon>
        <taxon>Ecdysozoa</taxon>
        <taxon>Arthropoda</taxon>
        <taxon>Chelicerata</taxon>
        <taxon>Arachnida</taxon>
        <taxon>Acari</taxon>
        <taxon>Parasitiformes</taxon>
        <taxon>Ixodida</taxon>
        <taxon>Ixodoidea</taxon>
        <taxon>Ixodidae</taxon>
        <taxon>Rhipicephalinae</taxon>
        <taxon>Rhipicephalus</taxon>
        <taxon>Rhipicephalus</taxon>
    </lineage>
</organism>
<accession>A0A224YBV9</accession>
<dbReference type="Pfam" id="PF02098">
    <property type="entry name" value="His_binding"/>
    <property type="match status" value="1"/>
</dbReference>
<reference evidence="2" key="1">
    <citation type="journal article" date="2017" name="Parasit. Vectors">
        <title>Sialotranscriptomics of Rhipicephalus zambeziensis reveals intricate expression profiles of secretory proteins and suggests tight temporal transcriptional regulation during blood-feeding.</title>
        <authorList>
            <person name="de Castro M.H."/>
            <person name="de Klerk D."/>
            <person name="Pienaar R."/>
            <person name="Rees D.J.G."/>
            <person name="Mans B.J."/>
        </authorList>
    </citation>
    <scope>NUCLEOTIDE SEQUENCE</scope>
    <source>
        <tissue evidence="2">Salivary glands</tissue>
    </source>
</reference>
<dbReference type="InterPro" id="IPR012674">
    <property type="entry name" value="Calycin"/>
</dbReference>
<dbReference type="InterPro" id="IPR002970">
    <property type="entry name" value="Tick_his-bd"/>
</dbReference>
<protein>
    <submittedName>
        <fullName evidence="2">Lipocalin</fullName>
    </submittedName>
</protein>
<dbReference type="SUPFAM" id="SSF50814">
    <property type="entry name" value="Lipocalins"/>
    <property type="match status" value="1"/>
</dbReference>
<keyword evidence="1" id="KW-0732">Signal</keyword>
<dbReference type="Gene3D" id="2.40.128.20">
    <property type="match status" value="1"/>
</dbReference>
<dbReference type="EMBL" id="GFPF01004042">
    <property type="protein sequence ID" value="MAA15188.1"/>
    <property type="molecule type" value="Transcribed_RNA"/>
</dbReference>
<evidence type="ECO:0000256" key="1">
    <source>
        <dbReference type="SAM" id="SignalP"/>
    </source>
</evidence>
<dbReference type="GO" id="GO:0030682">
    <property type="term" value="P:symbiont-mediated perturbation of host defenses"/>
    <property type="evidence" value="ECO:0007669"/>
    <property type="project" value="InterPro"/>
</dbReference>
<name>A0A224YBV9_9ACAR</name>
<feature type="signal peptide" evidence="1">
    <location>
        <begin position="1"/>
        <end position="18"/>
    </location>
</feature>
<evidence type="ECO:0000313" key="2">
    <source>
        <dbReference type="EMBL" id="MAA15188.1"/>
    </source>
</evidence>